<dbReference type="Pfam" id="PF00135">
    <property type="entry name" value="COesterase"/>
    <property type="match status" value="1"/>
</dbReference>
<dbReference type="InterPro" id="IPR019819">
    <property type="entry name" value="Carboxylesterase_B_CS"/>
</dbReference>
<proteinExistence type="inferred from homology"/>
<dbReference type="PROSITE" id="PS00122">
    <property type="entry name" value="CARBOXYLESTERASE_B_1"/>
    <property type="match status" value="1"/>
</dbReference>
<dbReference type="Gene3D" id="3.40.50.1820">
    <property type="entry name" value="alpha/beta hydrolase"/>
    <property type="match status" value="1"/>
</dbReference>
<feature type="transmembrane region" description="Helical" evidence="4">
    <location>
        <begin position="569"/>
        <end position="589"/>
    </location>
</feature>
<name>A0AAD4CDD2_ASPNN</name>
<evidence type="ECO:0000313" key="7">
    <source>
        <dbReference type="Proteomes" id="UP001194746"/>
    </source>
</evidence>
<dbReference type="EMBL" id="VCAU01000153">
    <property type="protein sequence ID" value="KAF9883682.1"/>
    <property type="molecule type" value="Genomic_DNA"/>
</dbReference>
<evidence type="ECO:0000256" key="1">
    <source>
        <dbReference type="ARBA" id="ARBA00005964"/>
    </source>
</evidence>
<dbReference type="EC" id="3.1.1.-" evidence="3"/>
<evidence type="ECO:0000259" key="5">
    <source>
        <dbReference type="Pfam" id="PF00135"/>
    </source>
</evidence>
<dbReference type="InterPro" id="IPR029058">
    <property type="entry name" value="AB_hydrolase_fold"/>
</dbReference>
<comment type="caution">
    <text evidence="6">The sequence shown here is derived from an EMBL/GenBank/DDBJ whole genome shotgun (WGS) entry which is preliminary data.</text>
</comment>
<accession>A0AAD4CDD2</accession>
<evidence type="ECO:0000256" key="2">
    <source>
        <dbReference type="ARBA" id="ARBA00022801"/>
    </source>
</evidence>
<dbReference type="SUPFAM" id="SSF53474">
    <property type="entry name" value="alpha/beta-Hydrolases"/>
    <property type="match status" value="1"/>
</dbReference>
<organism evidence="6 7">
    <name type="scientific">Aspergillus nanangensis</name>
    <dbReference type="NCBI Taxonomy" id="2582783"/>
    <lineage>
        <taxon>Eukaryota</taxon>
        <taxon>Fungi</taxon>
        <taxon>Dikarya</taxon>
        <taxon>Ascomycota</taxon>
        <taxon>Pezizomycotina</taxon>
        <taxon>Eurotiomycetes</taxon>
        <taxon>Eurotiomycetidae</taxon>
        <taxon>Eurotiales</taxon>
        <taxon>Aspergillaceae</taxon>
        <taxon>Aspergillus</taxon>
        <taxon>Aspergillus subgen. Circumdati</taxon>
    </lineage>
</organism>
<keyword evidence="2 3" id="KW-0378">Hydrolase</keyword>
<evidence type="ECO:0000256" key="4">
    <source>
        <dbReference type="SAM" id="Phobius"/>
    </source>
</evidence>
<comment type="similarity">
    <text evidence="1 3">Belongs to the type-B carboxylesterase/lipase family.</text>
</comment>
<dbReference type="PANTHER" id="PTHR43918">
    <property type="entry name" value="ACETYLCHOLINESTERASE"/>
    <property type="match status" value="1"/>
</dbReference>
<keyword evidence="3" id="KW-0732">Signal</keyword>
<sequence>MKPSMKLFLSAVLPALSLAASNSTSVTVDAGTIQGAYCEGGQNAAYYKSIPYAEPPIGDLRFEPPKPYKKQFPNGKLDATTPAPSCIQFGNQLVPPGAKSEDCLFLDVWTPSGASKDSKLPVKVWIYGGSNTNGGISDGLFDGCNTADDGSILVSINYRLGPLGFMALSGAGINGNQGIQDLLLGLEWVHSNIAAFGGDPDKVLLFGQSAGAEDAFILASLPQAPSLIHGLISESGGGKRLAFNSTLQSVGASYSQALHCDSDIKSCLQSKTVAELQRAYATDAFLAQGIGADGPISIGTPGAHVFYPYVDGSVIPEEPLRHGSKVPAVFGFNKNEGVIYDLAQWSTYNTTAFTPSVYKTFLRKNFGPAASTVEKHYNLSSFGQTRDGIAAAISAVITDSNYKCPAYEGAVQTARSNIPVWSYEFTHNNTCAWMSSLSVLPKTAIPLIGATHTAEIPFVFGNLDRQPLPGGKCNGTEEEYALSVQMMGLWTAMAENADPSTEAIQWPRFVAGEDYTTPGVVFEDEATVGEVDFSACELWSQVLAELGANGTVVTAEPTSSPSSSGGATVLPTFGGVLALVVLLMELAVFA</sequence>
<feature type="signal peptide" evidence="3">
    <location>
        <begin position="1"/>
        <end position="19"/>
    </location>
</feature>
<feature type="chain" id="PRO_5041767161" description="Carboxylic ester hydrolase" evidence="3">
    <location>
        <begin position="20"/>
        <end position="590"/>
    </location>
</feature>
<dbReference type="AlphaFoldDB" id="A0AAD4CDD2"/>
<dbReference type="InterPro" id="IPR050654">
    <property type="entry name" value="AChE-related_enzymes"/>
</dbReference>
<reference evidence="6" key="2">
    <citation type="submission" date="2020-02" db="EMBL/GenBank/DDBJ databases">
        <authorList>
            <person name="Gilchrist C.L.M."/>
            <person name="Chooi Y.-H."/>
        </authorList>
    </citation>
    <scope>NUCLEOTIDE SEQUENCE</scope>
    <source>
        <strain evidence="6">MST-FP2251</strain>
    </source>
</reference>
<evidence type="ECO:0000313" key="6">
    <source>
        <dbReference type="EMBL" id="KAF9883682.1"/>
    </source>
</evidence>
<protein>
    <recommendedName>
        <fullName evidence="3">Carboxylic ester hydrolase</fullName>
        <ecNumber evidence="3">3.1.1.-</ecNumber>
    </recommendedName>
</protein>
<keyword evidence="7" id="KW-1185">Reference proteome</keyword>
<gene>
    <name evidence="6" type="ORF">FE257_003066</name>
</gene>
<dbReference type="InterPro" id="IPR002018">
    <property type="entry name" value="CarbesteraseB"/>
</dbReference>
<keyword evidence="4" id="KW-0472">Membrane</keyword>
<reference evidence="6" key="1">
    <citation type="journal article" date="2019" name="Beilstein J. Org. Chem.">
        <title>Nanangenines: drimane sesquiterpenoids as the dominant metabolite cohort of a novel Australian fungus, Aspergillus nanangensis.</title>
        <authorList>
            <person name="Lacey H.J."/>
            <person name="Gilchrist C.L.M."/>
            <person name="Crombie A."/>
            <person name="Kalaitzis J.A."/>
            <person name="Vuong D."/>
            <person name="Rutledge P.J."/>
            <person name="Turner P."/>
            <person name="Pitt J.I."/>
            <person name="Lacey E."/>
            <person name="Chooi Y.H."/>
            <person name="Piggott A.M."/>
        </authorList>
    </citation>
    <scope>NUCLEOTIDE SEQUENCE</scope>
    <source>
        <strain evidence="6">MST-FP2251</strain>
    </source>
</reference>
<dbReference type="InterPro" id="IPR019826">
    <property type="entry name" value="Carboxylesterase_B_AS"/>
</dbReference>
<evidence type="ECO:0000256" key="3">
    <source>
        <dbReference type="RuleBase" id="RU361235"/>
    </source>
</evidence>
<dbReference type="PANTHER" id="PTHR43918:SF4">
    <property type="entry name" value="CARBOXYLIC ESTER HYDROLASE"/>
    <property type="match status" value="1"/>
</dbReference>
<keyword evidence="4" id="KW-1133">Transmembrane helix</keyword>
<dbReference type="Proteomes" id="UP001194746">
    <property type="component" value="Unassembled WGS sequence"/>
</dbReference>
<feature type="domain" description="Carboxylesterase type B" evidence="5">
    <location>
        <begin position="23"/>
        <end position="511"/>
    </location>
</feature>
<dbReference type="GO" id="GO:0052689">
    <property type="term" value="F:carboxylic ester hydrolase activity"/>
    <property type="evidence" value="ECO:0007669"/>
    <property type="project" value="TreeGrafter"/>
</dbReference>
<keyword evidence="4" id="KW-0812">Transmembrane</keyword>
<dbReference type="PROSITE" id="PS00941">
    <property type="entry name" value="CARBOXYLESTERASE_B_2"/>
    <property type="match status" value="1"/>
</dbReference>